<sequence length="176" mass="19326">MSDGETKDGLLATLRAERAGWEALLEEIGSDRFEAPGVAGDWSVKDVLAHLAAYQRAWSARLRWAATGVPPTPREMFDVEALPDDVGTWTTDRQNAAIHAQYAPLPPPVVLAIWRETFDRLTEGVAALPEEALTTLGRFPWAGHRSLAEAMAGDTYRHAREHAADVRAWLGRVDAS</sequence>
<dbReference type="InterPro" id="IPR034660">
    <property type="entry name" value="DinB/YfiT-like"/>
</dbReference>
<dbReference type="GO" id="GO:0046872">
    <property type="term" value="F:metal ion binding"/>
    <property type="evidence" value="ECO:0007669"/>
    <property type="project" value="InterPro"/>
</dbReference>
<dbReference type="AlphaFoldDB" id="A0A6J4VKF3"/>
<reference evidence="2" key="1">
    <citation type="submission" date="2020-02" db="EMBL/GenBank/DDBJ databases">
        <authorList>
            <person name="Meier V. D."/>
        </authorList>
    </citation>
    <scope>NUCLEOTIDE SEQUENCE</scope>
    <source>
        <strain evidence="2">AVDCRST_MAG19</strain>
    </source>
</reference>
<dbReference type="EMBL" id="CADCWL010000231">
    <property type="protein sequence ID" value="CAA9581953.1"/>
    <property type="molecule type" value="Genomic_DNA"/>
</dbReference>
<dbReference type="Pfam" id="PF11716">
    <property type="entry name" value="MDMPI_N"/>
    <property type="match status" value="1"/>
</dbReference>
<feature type="domain" description="Mycothiol-dependent maleylpyruvate isomerase metal-binding" evidence="1">
    <location>
        <begin position="14"/>
        <end position="159"/>
    </location>
</feature>
<accession>A0A6J4VKF3</accession>
<protein>
    <recommendedName>
        <fullName evidence="1">Mycothiol-dependent maleylpyruvate isomerase metal-binding domain-containing protein</fullName>
    </recommendedName>
</protein>
<evidence type="ECO:0000313" key="2">
    <source>
        <dbReference type="EMBL" id="CAA9581953.1"/>
    </source>
</evidence>
<name>A0A6J4VKF3_9BACT</name>
<gene>
    <name evidence="2" type="ORF">AVDCRST_MAG19-4121</name>
</gene>
<evidence type="ECO:0000259" key="1">
    <source>
        <dbReference type="Pfam" id="PF11716"/>
    </source>
</evidence>
<dbReference type="InterPro" id="IPR024344">
    <property type="entry name" value="MDMPI_metal-binding"/>
</dbReference>
<dbReference type="SUPFAM" id="SSF109854">
    <property type="entry name" value="DinB/YfiT-like putative metalloenzymes"/>
    <property type="match status" value="1"/>
</dbReference>
<proteinExistence type="predicted"/>
<dbReference type="Gene3D" id="1.20.120.450">
    <property type="entry name" value="dinb family like domain"/>
    <property type="match status" value="1"/>
</dbReference>
<organism evidence="2">
    <name type="scientific">uncultured Thermomicrobiales bacterium</name>
    <dbReference type="NCBI Taxonomy" id="1645740"/>
    <lineage>
        <taxon>Bacteria</taxon>
        <taxon>Pseudomonadati</taxon>
        <taxon>Thermomicrobiota</taxon>
        <taxon>Thermomicrobia</taxon>
        <taxon>Thermomicrobiales</taxon>
        <taxon>environmental samples</taxon>
    </lineage>
</organism>